<dbReference type="EMBL" id="BMAQ01000006">
    <property type="protein sequence ID" value="GFR37656.1"/>
    <property type="molecule type" value="Genomic_DNA"/>
</dbReference>
<evidence type="ECO:0000313" key="2">
    <source>
        <dbReference type="EMBL" id="GFR37656.1"/>
    </source>
</evidence>
<dbReference type="InterPro" id="IPR058240">
    <property type="entry name" value="rSAM_sf"/>
</dbReference>
<dbReference type="GO" id="GO:0005829">
    <property type="term" value="C:cytosol"/>
    <property type="evidence" value="ECO:0007669"/>
    <property type="project" value="TreeGrafter"/>
</dbReference>
<dbReference type="Pfam" id="PF18693">
    <property type="entry name" value="TRAM_2"/>
    <property type="match status" value="1"/>
</dbReference>
<dbReference type="InterPro" id="IPR012340">
    <property type="entry name" value="NA-bd_OB-fold"/>
</dbReference>
<proteinExistence type="predicted"/>
<evidence type="ECO:0000259" key="1">
    <source>
        <dbReference type="Pfam" id="PF18693"/>
    </source>
</evidence>
<dbReference type="Gene3D" id="3.30.750.200">
    <property type="match status" value="1"/>
</dbReference>
<keyword evidence="3" id="KW-1185">Reference proteome</keyword>
<organism evidence="2 3">
    <name type="scientific">Insulibacter thermoxylanivorax</name>
    <dbReference type="NCBI Taxonomy" id="2749268"/>
    <lineage>
        <taxon>Bacteria</taxon>
        <taxon>Bacillati</taxon>
        <taxon>Bacillota</taxon>
        <taxon>Bacilli</taxon>
        <taxon>Bacillales</taxon>
        <taxon>Paenibacillaceae</taxon>
        <taxon>Insulibacter</taxon>
    </lineage>
</organism>
<comment type="caution">
    <text evidence="2">The sequence shown here is derived from an EMBL/GenBank/DDBJ whole genome shotgun (WGS) entry which is preliminary data.</text>
</comment>
<feature type="domain" description="TRAM" evidence="1">
    <location>
        <begin position="54"/>
        <end position="115"/>
    </location>
</feature>
<dbReference type="InterPro" id="IPR005840">
    <property type="entry name" value="Ribosomal_uS12_MeSTrfase_RimO"/>
</dbReference>
<protein>
    <recommendedName>
        <fullName evidence="1">TRAM domain-containing protein</fullName>
    </recommendedName>
</protein>
<dbReference type="InterPro" id="IPR002792">
    <property type="entry name" value="TRAM_dom"/>
</dbReference>
<evidence type="ECO:0000313" key="3">
    <source>
        <dbReference type="Proteomes" id="UP000654993"/>
    </source>
</evidence>
<dbReference type="Proteomes" id="UP000654993">
    <property type="component" value="Unassembled WGS sequence"/>
</dbReference>
<dbReference type="AlphaFoldDB" id="A0A916VFP9"/>
<dbReference type="PANTHER" id="PTHR43837:SF1">
    <property type="entry name" value="RIBOSOMAL PROTEIN US12 METHYLTHIOTRANSFERASE RIMO"/>
    <property type="match status" value="1"/>
</dbReference>
<dbReference type="PANTHER" id="PTHR43837">
    <property type="entry name" value="RIBOSOMAL PROTEIN S12 METHYLTHIOTRANSFERASE RIMO"/>
    <property type="match status" value="1"/>
</dbReference>
<reference evidence="2" key="2">
    <citation type="journal article" date="2021" name="Data Brief">
        <title>Draft genome sequence data of the facultative, thermophilic, xylanolytic bacterium Paenibacillus sp. strain DA-C8.</title>
        <authorList>
            <person name="Chhe C."/>
            <person name="Uke A."/>
            <person name="Baramee S."/>
            <person name="Ungkulpasvich U."/>
            <person name="Tachaapaikoon C."/>
            <person name="Pason P."/>
            <person name="Waeonukul R."/>
            <person name="Ratanakhanokchai K."/>
            <person name="Kosugi A."/>
        </authorList>
    </citation>
    <scope>NUCLEOTIDE SEQUENCE</scope>
    <source>
        <strain evidence="2">DA-C8</strain>
    </source>
</reference>
<reference evidence="2" key="1">
    <citation type="submission" date="2020-08" db="EMBL/GenBank/DDBJ databases">
        <authorList>
            <person name="Uke A."/>
            <person name="Chhe C."/>
            <person name="Baramee S."/>
            <person name="Kosugi A."/>
        </authorList>
    </citation>
    <scope>NUCLEOTIDE SEQUENCE</scope>
    <source>
        <strain evidence="2">DA-C8</strain>
    </source>
</reference>
<dbReference type="SUPFAM" id="SSF102114">
    <property type="entry name" value="Radical SAM enzymes"/>
    <property type="match status" value="1"/>
</dbReference>
<dbReference type="Gene3D" id="2.40.50.140">
    <property type="entry name" value="Nucleic acid-binding proteins"/>
    <property type="match status" value="1"/>
</dbReference>
<gene>
    <name evidence="2" type="ORF">PRECH8_09520</name>
</gene>
<sequence>MQFDRLGVFTYSQEEDTPAARLSDQLPVEVKEYRAAYLMELQRTIAGEINSRKVGQVLDVMIEQYDGRSDVYIDRTQYDAPEIDGEVYVKTDHAEIGTIIPVHITHAYDFDLSGVGIG</sequence>
<dbReference type="GO" id="GO:0035599">
    <property type="term" value="F:aspartic acid methylthiotransferase activity"/>
    <property type="evidence" value="ECO:0007669"/>
    <property type="project" value="TreeGrafter"/>
</dbReference>
<accession>A0A916VFP9</accession>
<name>A0A916VFP9_9BACL</name>
<dbReference type="GO" id="GO:0051539">
    <property type="term" value="F:4 iron, 4 sulfur cluster binding"/>
    <property type="evidence" value="ECO:0007669"/>
    <property type="project" value="InterPro"/>
</dbReference>